<dbReference type="Gene3D" id="2.80.10.50">
    <property type="match status" value="1"/>
</dbReference>
<dbReference type="PANTHER" id="PTHR31451">
    <property type="match status" value="1"/>
</dbReference>
<dbReference type="Pfam" id="PF26410">
    <property type="entry name" value="GH5_mannosidase"/>
    <property type="match status" value="1"/>
</dbReference>
<comment type="caution">
    <text evidence="12">The sequence shown here is derived from an EMBL/GenBank/DDBJ whole genome shotgun (WGS) entry which is preliminary data.</text>
</comment>
<dbReference type="GO" id="GO:0005576">
    <property type="term" value="C:extracellular region"/>
    <property type="evidence" value="ECO:0007669"/>
    <property type="project" value="UniProtKB-SubCell"/>
</dbReference>
<dbReference type="Proteomes" id="UP000320333">
    <property type="component" value="Unassembled WGS sequence"/>
</dbReference>
<dbReference type="OrthoDB" id="428177at2759"/>
<dbReference type="SUPFAM" id="SSF50370">
    <property type="entry name" value="Ricin B-like lectins"/>
    <property type="match status" value="1"/>
</dbReference>
<comment type="subcellular location">
    <subcellularLocation>
        <location evidence="2">Secreted</location>
    </subcellularLocation>
</comment>
<evidence type="ECO:0000256" key="9">
    <source>
        <dbReference type="SAM" id="MobiDB-lite"/>
    </source>
</evidence>
<dbReference type="EC" id="3.2.1.78" evidence="4"/>
<evidence type="ECO:0000313" key="12">
    <source>
        <dbReference type="EMBL" id="TPX76068.1"/>
    </source>
</evidence>
<evidence type="ECO:0000313" key="13">
    <source>
        <dbReference type="Proteomes" id="UP000320333"/>
    </source>
</evidence>
<keyword evidence="7" id="KW-0378">Hydrolase</keyword>
<proteinExistence type="inferred from homology"/>
<evidence type="ECO:0000259" key="11">
    <source>
        <dbReference type="Pfam" id="PF26410"/>
    </source>
</evidence>
<evidence type="ECO:0000256" key="10">
    <source>
        <dbReference type="SAM" id="SignalP"/>
    </source>
</evidence>
<dbReference type="SUPFAM" id="SSF51445">
    <property type="entry name" value="(Trans)glycosidases"/>
    <property type="match status" value="1"/>
</dbReference>
<feature type="region of interest" description="Disordered" evidence="9">
    <location>
        <begin position="143"/>
        <end position="164"/>
    </location>
</feature>
<dbReference type="EMBL" id="QEAP01000058">
    <property type="protein sequence ID" value="TPX76068.1"/>
    <property type="molecule type" value="Genomic_DNA"/>
</dbReference>
<dbReference type="InterPro" id="IPR001547">
    <property type="entry name" value="Glyco_hydro_5"/>
</dbReference>
<accession>A0A507FKW1</accession>
<gene>
    <name evidence="12" type="ORF">CcCBS67573_g02661</name>
</gene>
<protein>
    <recommendedName>
        <fullName evidence="4">mannan endo-1,4-beta-mannosidase</fullName>
        <ecNumber evidence="4">3.2.1.78</ecNumber>
    </recommendedName>
</protein>
<reference evidence="12 13" key="1">
    <citation type="journal article" date="2019" name="Sci. Rep.">
        <title>Comparative genomics of chytrid fungi reveal insights into the obligate biotrophic and pathogenic lifestyle of Synchytrium endobioticum.</title>
        <authorList>
            <person name="van de Vossenberg B.T.L.H."/>
            <person name="Warris S."/>
            <person name="Nguyen H.D.T."/>
            <person name="van Gent-Pelzer M.P.E."/>
            <person name="Joly D.L."/>
            <person name="van de Geest H.C."/>
            <person name="Bonants P.J.M."/>
            <person name="Smith D.S."/>
            <person name="Levesque C.A."/>
            <person name="van der Lee T.A.J."/>
        </authorList>
    </citation>
    <scope>NUCLEOTIDE SEQUENCE [LARGE SCALE GENOMIC DNA]</scope>
    <source>
        <strain evidence="12 13">CBS 675.73</strain>
    </source>
</reference>
<evidence type="ECO:0000256" key="1">
    <source>
        <dbReference type="ARBA" id="ARBA00001678"/>
    </source>
</evidence>
<evidence type="ECO:0000256" key="6">
    <source>
        <dbReference type="ARBA" id="ARBA00022729"/>
    </source>
</evidence>
<dbReference type="InterPro" id="IPR035992">
    <property type="entry name" value="Ricin_B-like_lectins"/>
</dbReference>
<name>A0A507FKW1_9FUNG</name>
<sequence length="511" mass="55733">MPSPLVLLLASGLGILHAMAAFSNRVVKISLSNTCISVINDQVVPSSACTTVWTHSNGLFRAVALDKCLSIYQGIVASGRGLILSDCATAQRWITPNSHIQASGSTICLDTTPNRKFFRVYACSPQKATQLFALKYIPPSAPSPSPPPSVPAPDPVPAPPPPVIAPVPSPAPQPVPVPIPSPAPSTMPPMWAGVNFYFLHALPITEQEIVLSELNKANVKAIRIFITKFWVGGKSTNSVGSNDLENDTVGLYDDSILKQIDALMVLCVKYNIRLLIAMHDRWSLDGTWTICDAYCQAYRAADGSLSGFYANPSAEAQFDKRLAYIASHQNSLMGNRAWKDIPEAIYAFEIENEGQGRSGANEVPQYSNRNWWCRRATALRKAIGTSQILISTGGAQDFENAMMIESFSCAALDIIALHSYSQDLNYMMIKLTEAQAMGQQNNKIIIFEEFGATSIAAKVNIINTIGDFCNKKKIPWLPWQVSSVSKQDDFEFWADQTSVWSALAKNAQAAI</sequence>
<organism evidence="12 13">
    <name type="scientific">Chytriomyces confervae</name>
    <dbReference type="NCBI Taxonomy" id="246404"/>
    <lineage>
        <taxon>Eukaryota</taxon>
        <taxon>Fungi</taxon>
        <taxon>Fungi incertae sedis</taxon>
        <taxon>Chytridiomycota</taxon>
        <taxon>Chytridiomycota incertae sedis</taxon>
        <taxon>Chytridiomycetes</taxon>
        <taxon>Chytridiales</taxon>
        <taxon>Chytriomycetaceae</taxon>
        <taxon>Chytriomyces</taxon>
    </lineage>
</organism>
<dbReference type="PANTHER" id="PTHR31451:SF39">
    <property type="entry name" value="MANNAN ENDO-1,4-BETA-MANNOSIDASE 1"/>
    <property type="match status" value="1"/>
</dbReference>
<evidence type="ECO:0000256" key="4">
    <source>
        <dbReference type="ARBA" id="ARBA00012706"/>
    </source>
</evidence>
<keyword evidence="6 10" id="KW-0732">Signal</keyword>
<evidence type="ECO:0000256" key="5">
    <source>
        <dbReference type="ARBA" id="ARBA00022525"/>
    </source>
</evidence>
<feature type="chain" id="PRO_5021385292" description="mannan endo-1,4-beta-mannosidase" evidence="10">
    <location>
        <begin position="21"/>
        <end position="511"/>
    </location>
</feature>
<keyword evidence="8" id="KW-0326">Glycosidase</keyword>
<evidence type="ECO:0000256" key="7">
    <source>
        <dbReference type="ARBA" id="ARBA00022801"/>
    </source>
</evidence>
<comment type="catalytic activity">
    <reaction evidence="1">
        <text>Random hydrolysis of (1-&gt;4)-beta-D-mannosidic linkages in mannans, galactomannans and glucomannans.</text>
        <dbReference type="EC" id="3.2.1.78"/>
    </reaction>
</comment>
<dbReference type="AlphaFoldDB" id="A0A507FKW1"/>
<feature type="domain" description="Glycoside hydrolase family 5" evidence="11">
    <location>
        <begin position="247"/>
        <end position="425"/>
    </location>
</feature>
<dbReference type="InterPro" id="IPR045053">
    <property type="entry name" value="MAN-like"/>
</dbReference>
<keyword evidence="5" id="KW-0964">Secreted</keyword>
<evidence type="ECO:0000256" key="8">
    <source>
        <dbReference type="ARBA" id="ARBA00023295"/>
    </source>
</evidence>
<dbReference type="CDD" id="cd00161">
    <property type="entry name" value="beta-trefoil_Ricin-like"/>
    <property type="match status" value="1"/>
</dbReference>
<feature type="signal peptide" evidence="10">
    <location>
        <begin position="1"/>
        <end position="20"/>
    </location>
</feature>
<evidence type="ECO:0000256" key="3">
    <source>
        <dbReference type="ARBA" id="ARBA00005641"/>
    </source>
</evidence>
<keyword evidence="13" id="KW-1185">Reference proteome</keyword>
<comment type="similarity">
    <text evidence="3">Belongs to the glycosyl hydrolase 5 (cellulase A) family.</text>
</comment>
<dbReference type="GO" id="GO:0046355">
    <property type="term" value="P:mannan catabolic process"/>
    <property type="evidence" value="ECO:0007669"/>
    <property type="project" value="UniProtKB-ARBA"/>
</dbReference>
<evidence type="ECO:0000256" key="2">
    <source>
        <dbReference type="ARBA" id="ARBA00004613"/>
    </source>
</evidence>
<dbReference type="GO" id="GO:0016985">
    <property type="term" value="F:mannan endo-1,4-beta-mannosidase activity"/>
    <property type="evidence" value="ECO:0007669"/>
    <property type="project" value="UniProtKB-EC"/>
</dbReference>
<dbReference type="Gene3D" id="3.20.20.80">
    <property type="entry name" value="Glycosidases"/>
    <property type="match status" value="1"/>
</dbReference>
<dbReference type="InterPro" id="IPR017853">
    <property type="entry name" value="GH"/>
</dbReference>